<dbReference type="InterPro" id="IPR025312">
    <property type="entry name" value="DUF4216"/>
</dbReference>
<organism evidence="4">
    <name type="scientific">Tanacetum cinerariifolium</name>
    <name type="common">Dalmatian daisy</name>
    <name type="synonym">Chrysanthemum cinerariifolium</name>
    <dbReference type="NCBI Taxonomy" id="118510"/>
    <lineage>
        <taxon>Eukaryota</taxon>
        <taxon>Viridiplantae</taxon>
        <taxon>Streptophyta</taxon>
        <taxon>Embryophyta</taxon>
        <taxon>Tracheophyta</taxon>
        <taxon>Spermatophyta</taxon>
        <taxon>Magnoliopsida</taxon>
        <taxon>eudicotyledons</taxon>
        <taxon>Gunneridae</taxon>
        <taxon>Pentapetalae</taxon>
        <taxon>asterids</taxon>
        <taxon>campanulids</taxon>
        <taxon>Asterales</taxon>
        <taxon>Asteraceae</taxon>
        <taxon>Asteroideae</taxon>
        <taxon>Anthemideae</taxon>
        <taxon>Anthemidinae</taxon>
        <taxon>Tanacetum</taxon>
    </lineage>
</organism>
<evidence type="ECO:0000313" key="4">
    <source>
        <dbReference type="EMBL" id="GEZ14083.1"/>
    </source>
</evidence>
<feature type="non-terminal residue" evidence="4">
    <location>
        <position position="1"/>
    </location>
</feature>
<proteinExistence type="predicted"/>
<dbReference type="PANTHER" id="PTHR48258">
    <property type="entry name" value="DUF4218 DOMAIN-CONTAINING PROTEIN-RELATED"/>
    <property type="match status" value="1"/>
</dbReference>
<dbReference type="Pfam" id="PF13952">
    <property type="entry name" value="DUF4216"/>
    <property type="match status" value="1"/>
</dbReference>
<feature type="domain" description="DUF4218" evidence="3">
    <location>
        <begin position="169"/>
        <end position="281"/>
    </location>
</feature>
<dbReference type="EMBL" id="BKCJ010245122">
    <property type="protein sequence ID" value="GEZ14083.1"/>
    <property type="molecule type" value="Genomic_DNA"/>
</dbReference>
<sequence length="503" mass="58280">STRSNWLKYGRKFYYMGHHRWLEQNHKYRFQNDQFDGTCEEEGPPTPLMGSDILEQLSGASFIYGKSDDSSNKSNKRTRDGAGCSTNAHDEANVESSEFEDIENFVEEETSQHLGVSMKDYKLINLKSHDGHILMQDILPIALRVSILSRAQSQVVKVVYDICLFFKRLCAKVLDPDELDKVESEIALTLCEMEKLLPPSFFTIMVHLTIHLISEAKLGGPVHYRWMYPIERYLMRLKSYVCNRAQPEGSIAEAYIKDECLTFCSIYFEGAETRFNCPPRNDEHILEKEMYILNSGGCKLGKVPYLEKIKFDEEVLSIATGPRTIVEQYNGIIMNGYRFLTRRREEFKKTQHSGVFVEVGGGNYYGKLSNIIELEYFSGYKVVLFHCDWVDIRPSRGINKDRYGCPLVNFSRPLIHTGEKLQDDPFIISSQARQVFYMDDLKDAGWSHVIVAFLRDMFNMRNKVIRDADESYTQCIPYNILTLYDVNEAPSWHRKDIEIKDDE</sequence>
<comment type="caution">
    <text evidence="4">The sequence shown here is derived from an EMBL/GenBank/DDBJ whole genome shotgun (WGS) entry which is preliminary data.</text>
</comment>
<reference evidence="4" key="1">
    <citation type="journal article" date="2019" name="Sci. Rep.">
        <title>Draft genome of Tanacetum cinerariifolium, the natural source of mosquito coil.</title>
        <authorList>
            <person name="Yamashiro T."/>
            <person name="Shiraishi A."/>
            <person name="Satake H."/>
            <person name="Nakayama K."/>
        </authorList>
    </citation>
    <scope>NUCLEOTIDE SEQUENCE</scope>
</reference>
<accession>A0A699IAH9</accession>
<dbReference type="Pfam" id="PF13960">
    <property type="entry name" value="DUF4218"/>
    <property type="match status" value="1"/>
</dbReference>
<dbReference type="InterPro" id="IPR025452">
    <property type="entry name" value="DUF4218"/>
</dbReference>
<evidence type="ECO:0000256" key="1">
    <source>
        <dbReference type="SAM" id="MobiDB-lite"/>
    </source>
</evidence>
<evidence type="ECO:0008006" key="5">
    <source>
        <dbReference type="Google" id="ProtNLM"/>
    </source>
</evidence>
<dbReference type="InterPro" id="IPR004242">
    <property type="entry name" value="Transposase_21"/>
</dbReference>
<name>A0A699IAH9_TANCI</name>
<protein>
    <recommendedName>
        <fullName evidence="5">DUF4218 domain-containing protein</fullName>
    </recommendedName>
</protein>
<evidence type="ECO:0000259" key="2">
    <source>
        <dbReference type="Pfam" id="PF13952"/>
    </source>
</evidence>
<evidence type="ECO:0000259" key="3">
    <source>
        <dbReference type="Pfam" id="PF13960"/>
    </source>
</evidence>
<dbReference type="PANTHER" id="PTHR48258:SF3">
    <property type="entry name" value="FK506-BINDING PROTEIN 4-LIKE ISOFORM X1"/>
    <property type="match status" value="1"/>
</dbReference>
<gene>
    <name evidence="4" type="ORF">Tci_486056</name>
</gene>
<dbReference type="Pfam" id="PF02992">
    <property type="entry name" value="Transposase_21"/>
    <property type="match status" value="1"/>
</dbReference>
<feature type="region of interest" description="Disordered" evidence="1">
    <location>
        <begin position="65"/>
        <end position="90"/>
    </location>
</feature>
<feature type="domain" description="DUF4216" evidence="2">
    <location>
        <begin position="372"/>
        <end position="448"/>
    </location>
</feature>
<dbReference type="AlphaFoldDB" id="A0A699IAH9"/>